<dbReference type="InterPro" id="IPR003661">
    <property type="entry name" value="HisK_dim/P_dom"/>
</dbReference>
<sequence length="372" mass="42937">MNDRSFRDRLTVRLFRQFTFVVTVFTIVLAGIFLLGYFIGHNVIDWHGPLNFAFKFVKTIDNFKIYIFILVWVIGFLVITMSLWRKTIGYATQMINSIEGLYGSDTDLVNLPDELKDVEDRLNQIKYNSLRNQQLAREAEQRKNDLVVYLAHDLKTPLTSVIGYLTLLRDEQQISAELREKYLSISVEKAERLETLINEFFEITRFNLNEMVLETTKVNLTRMLEQITDEFKPMMLPKGLTCKVKAEKDILIRCDVKKLDRVFDNLIRNSINYSYENSEILITAIPSEQVVTLKFRNHGDTIPEQKLNHIFGQFYRLDTARTTQSGGAGLGLAIAKEIIDLHGGSITAYSENDIIEFTIELPVELIEKVGKS</sequence>
<evidence type="ECO:0000256" key="7">
    <source>
        <dbReference type="ARBA" id="ARBA00023012"/>
    </source>
</evidence>
<dbReference type="EC" id="2.7.13.3" evidence="3"/>
<comment type="subcellular location">
    <subcellularLocation>
        <location evidence="2">Membrane</location>
    </subcellularLocation>
</comment>
<dbReference type="InterPro" id="IPR005467">
    <property type="entry name" value="His_kinase_dom"/>
</dbReference>
<evidence type="ECO:0000256" key="5">
    <source>
        <dbReference type="ARBA" id="ARBA00022679"/>
    </source>
</evidence>
<evidence type="ECO:0000313" key="10">
    <source>
        <dbReference type="EMBL" id="MBU5675784.1"/>
    </source>
</evidence>
<protein>
    <recommendedName>
        <fullName evidence="3">histidine kinase</fullName>
        <ecNumber evidence="3">2.7.13.3</ecNumber>
    </recommendedName>
</protein>
<dbReference type="PANTHER" id="PTHR45453">
    <property type="entry name" value="PHOSPHATE REGULON SENSOR PROTEIN PHOR"/>
    <property type="match status" value="1"/>
</dbReference>
<keyword evidence="11" id="KW-1185">Reference proteome</keyword>
<keyword evidence="7" id="KW-0902">Two-component regulatory system</keyword>
<keyword evidence="8" id="KW-0472">Membrane</keyword>
<feature type="transmembrane region" description="Helical" evidence="8">
    <location>
        <begin position="65"/>
        <end position="84"/>
    </location>
</feature>
<keyword evidence="6 10" id="KW-0418">Kinase</keyword>
<dbReference type="PANTHER" id="PTHR45453:SF1">
    <property type="entry name" value="PHOSPHATE REGULON SENSOR PROTEIN PHOR"/>
    <property type="match status" value="1"/>
</dbReference>
<dbReference type="GO" id="GO:0016301">
    <property type="term" value="F:kinase activity"/>
    <property type="evidence" value="ECO:0007669"/>
    <property type="project" value="UniProtKB-KW"/>
</dbReference>
<evidence type="ECO:0000259" key="9">
    <source>
        <dbReference type="PROSITE" id="PS50109"/>
    </source>
</evidence>
<keyword evidence="8" id="KW-0812">Transmembrane</keyword>
<evidence type="ECO:0000256" key="1">
    <source>
        <dbReference type="ARBA" id="ARBA00000085"/>
    </source>
</evidence>
<dbReference type="SMART" id="SM00387">
    <property type="entry name" value="HATPase_c"/>
    <property type="match status" value="1"/>
</dbReference>
<evidence type="ECO:0000256" key="4">
    <source>
        <dbReference type="ARBA" id="ARBA00022553"/>
    </source>
</evidence>
<dbReference type="Pfam" id="PF00512">
    <property type="entry name" value="HisKA"/>
    <property type="match status" value="1"/>
</dbReference>
<evidence type="ECO:0000256" key="2">
    <source>
        <dbReference type="ARBA" id="ARBA00004370"/>
    </source>
</evidence>
<dbReference type="EMBL" id="JAHLQK010000002">
    <property type="protein sequence ID" value="MBU5675784.1"/>
    <property type="molecule type" value="Genomic_DNA"/>
</dbReference>
<evidence type="ECO:0000256" key="6">
    <source>
        <dbReference type="ARBA" id="ARBA00022777"/>
    </source>
</evidence>
<dbReference type="CDD" id="cd00082">
    <property type="entry name" value="HisKA"/>
    <property type="match status" value="1"/>
</dbReference>
<organism evidence="10 11">
    <name type="scientific">Alkaliphilus flagellatus</name>
    <dbReference type="NCBI Taxonomy" id="2841507"/>
    <lineage>
        <taxon>Bacteria</taxon>
        <taxon>Bacillati</taxon>
        <taxon>Bacillota</taxon>
        <taxon>Clostridia</taxon>
        <taxon>Peptostreptococcales</taxon>
        <taxon>Natronincolaceae</taxon>
        <taxon>Alkaliphilus</taxon>
    </lineage>
</organism>
<dbReference type="InterPro" id="IPR003594">
    <property type="entry name" value="HATPase_dom"/>
</dbReference>
<comment type="caution">
    <text evidence="10">The sequence shown here is derived from an EMBL/GenBank/DDBJ whole genome shotgun (WGS) entry which is preliminary data.</text>
</comment>
<name>A0ABS6G0R0_9FIRM</name>
<evidence type="ECO:0000256" key="3">
    <source>
        <dbReference type="ARBA" id="ARBA00012438"/>
    </source>
</evidence>
<reference evidence="10 11" key="1">
    <citation type="submission" date="2021-06" db="EMBL/GenBank/DDBJ databases">
        <authorList>
            <person name="Sun Q."/>
            <person name="Li D."/>
        </authorList>
    </citation>
    <scope>NUCLEOTIDE SEQUENCE [LARGE SCALE GENOMIC DNA]</scope>
    <source>
        <strain evidence="10 11">MSJ-5</strain>
    </source>
</reference>
<accession>A0ABS6G0R0</accession>
<evidence type="ECO:0000313" key="11">
    <source>
        <dbReference type="Proteomes" id="UP000779508"/>
    </source>
</evidence>
<dbReference type="Pfam" id="PF02518">
    <property type="entry name" value="HATPase_c"/>
    <property type="match status" value="1"/>
</dbReference>
<dbReference type="InterPro" id="IPR050351">
    <property type="entry name" value="BphY/WalK/GraS-like"/>
</dbReference>
<feature type="transmembrane region" description="Helical" evidence="8">
    <location>
        <begin position="20"/>
        <end position="40"/>
    </location>
</feature>
<gene>
    <name evidence="10" type="ORF">KQI88_05090</name>
</gene>
<keyword evidence="4" id="KW-0597">Phosphoprotein</keyword>
<feature type="domain" description="Histidine kinase" evidence="9">
    <location>
        <begin position="149"/>
        <end position="365"/>
    </location>
</feature>
<keyword evidence="8" id="KW-1133">Transmembrane helix</keyword>
<keyword evidence="5" id="KW-0808">Transferase</keyword>
<dbReference type="SMART" id="SM00388">
    <property type="entry name" value="HisKA"/>
    <property type="match status" value="1"/>
</dbReference>
<dbReference type="PROSITE" id="PS50109">
    <property type="entry name" value="HIS_KIN"/>
    <property type="match status" value="1"/>
</dbReference>
<comment type="catalytic activity">
    <reaction evidence="1">
        <text>ATP + protein L-histidine = ADP + protein N-phospho-L-histidine.</text>
        <dbReference type="EC" id="2.7.13.3"/>
    </reaction>
</comment>
<dbReference type="Proteomes" id="UP000779508">
    <property type="component" value="Unassembled WGS sequence"/>
</dbReference>
<dbReference type="RefSeq" id="WP_216415894.1">
    <property type="nucleotide sequence ID" value="NZ_JAHLQK010000002.1"/>
</dbReference>
<proteinExistence type="predicted"/>
<evidence type="ECO:0000256" key="8">
    <source>
        <dbReference type="SAM" id="Phobius"/>
    </source>
</evidence>